<dbReference type="InterPro" id="IPR007499">
    <property type="entry name" value="ERF_bacteria_virus"/>
</dbReference>
<evidence type="ECO:0000313" key="9">
    <source>
        <dbReference type="EMBL" id="CAB5229133.1"/>
    </source>
</evidence>
<gene>
    <name evidence="4" type="ORF">UFOVP1006_30</name>
    <name evidence="5" type="ORF">UFOVP1096_50</name>
    <name evidence="6" type="ORF">UFOVP1157_37</name>
    <name evidence="7" type="ORF">UFOVP1347_27</name>
    <name evidence="8" type="ORF">UFOVP1455_41</name>
    <name evidence="9" type="ORF">UFOVP1543_41</name>
    <name evidence="1" type="ORF">UFOVP497_58</name>
    <name evidence="2" type="ORF">UFOVP834_34</name>
    <name evidence="3" type="ORF">UFOVP922_37</name>
</gene>
<reference evidence="8" key="1">
    <citation type="submission" date="2020-05" db="EMBL/GenBank/DDBJ databases">
        <authorList>
            <person name="Chiriac C."/>
            <person name="Salcher M."/>
            <person name="Ghai R."/>
            <person name="Kavagutti S V."/>
        </authorList>
    </citation>
    <scope>NUCLEOTIDE SEQUENCE</scope>
</reference>
<protein>
    <submittedName>
        <fullName evidence="8">Essential recombination function protein</fullName>
    </submittedName>
</protein>
<evidence type="ECO:0000313" key="1">
    <source>
        <dbReference type="EMBL" id="CAB4146690.1"/>
    </source>
</evidence>
<proteinExistence type="predicted"/>
<dbReference type="EMBL" id="LR797405">
    <property type="protein sequence ID" value="CAB4214365.1"/>
    <property type="molecule type" value="Genomic_DNA"/>
</dbReference>
<sequence>MSEAVAKIEPDKAVAQSDGAVILTMIDRLLARPDVPVEKLEQMFALHQKVQAEAARRAYLSAFAELQSSLPAATRSGKGHNQKSYARYEDVANALREPFSTHGFSHWFSIDQTGDKVKVTTFLGHAGGHVESSSLILPLDVSGGKTPMHALGSSVSYGKRYGLLTVTGIATEDDDDGKAAGVVGFITEDQQASLRKLLDDTITDVAQFLQFANADNMGEIPARDYARLHGLLTKKKAQKGAK</sequence>
<evidence type="ECO:0000313" key="4">
    <source>
        <dbReference type="EMBL" id="CAB4177667.1"/>
    </source>
</evidence>
<dbReference type="EMBL" id="LR796763">
    <property type="protein sequence ID" value="CAB4164474.1"/>
    <property type="molecule type" value="Genomic_DNA"/>
</dbReference>
<organism evidence="8">
    <name type="scientific">uncultured Caudovirales phage</name>
    <dbReference type="NCBI Taxonomy" id="2100421"/>
    <lineage>
        <taxon>Viruses</taxon>
        <taxon>Duplodnaviria</taxon>
        <taxon>Heunggongvirae</taxon>
        <taxon>Uroviricota</taxon>
        <taxon>Caudoviricetes</taxon>
        <taxon>Peduoviridae</taxon>
        <taxon>Maltschvirus</taxon>
        <taxon>Maltschvirus maltsch</taxon>
    </lineage>
</organism>
<dbReference type="EMBL" id="LR796470">
    <property type="protein sequence ID" value="CAB4146690.1"/>
    <property type="molecule type" value="Genomic_DNA"/>
</dbReference>
<dbReference type="EMBL" id="LR797102">
    <property type="protein sequence ID" value="CAB4187598.1"/>
    <property type="molecule type" value="Genomic_DNA"/>
</dbReference>
<dbReference type="EMBL" id="LR798397">
    <property type="protein sequence ID" value="CAB5229133.1"/>
    <property type="molecule type" value="Genomic_DNA"/>
</dbReference>
<dbReference type="EMBL" id="LR796881">
    <property type="protein sequence ID" value="CAB4172380.1"/>
    <property type="molecule type" value="Genomic_DNA"/>
</dbReference>
<evidence type="ECO:0000313" key="3">
    <source>
        <dbReference type="EMBL" id="CAB4172380.1"/>
    </source>
</evidence>
<evidence type="ECO:0000313" key="2">
    <source>
        <dbReference type="EMBL" id="CAB4164474.1"/>
    </source>
</evidence>
<dbReference type="Pfam" id="PF04404">
    <property type="entry name" value="ERF"/>
    <property type="match status" value="1"/>
</dbReference>
<evidence type="ECO:0000313" key="8">
    <source>
        <dbReference type="EMBL" id="CAB4214365.1"/>
    </source>
</evidence>
<dbReference type="EMBL" id="LR797307">
    <property type="protein sequence ID" value="CAB4200141.1"/>
    <property type="molecule type" value="Genomic_DNA"/>
</dbReference>
<name>A0A6J5SJC5_9CAUD</name>
<evidence type="ECO:0000313" key="5">
    <source>
        <dbReference type="EMBL" id="CAB4184201.1"/>
    </source>
</evidence>
<accession>A0A6J5SJC5</accession>
<dbReference type="EMBL" id="LR796953">
    <property type="protein sequence ID" value="CAB4177667.1"/>
    <property type="molecule type" value="Genomic_DNA"/>
</dbReference>
<dbReference type="EMBL" id="LR797060">
    <property type="protein sequence ID" value="CAB4184201.1"/>
    <property type="molecule type" value="Genomic_DNA"/>
</dbReference>
<evidence type="ECO:0000313" key="6">
    <source>
        <dbReference type="EMBL" id="CAB4187598.1"/>
    </source>
</evidence>
<evidence type="ECO:0000313" key="7">
    <source>
        <dbReference type="EMBL" id="CAB4200141.1"/>
    </source>
</evidence>